<keyword evidence="5 6" id="KW-0472">Membrane</keyword>
<reference evidence="8 9" key="1">
    <citation type="submission" date="2018-02" db="EMBL/GenBank/DDBJ databases">
        <title>Genome sequence of the basidiomycete white-rot fungus Phlebia centrifuga.</title>
        <authorList>
            <person name="Granchi Z."/>
            <person name="Peng M."/>
            <person name="de Vries R.P."/>
            <person name="Hilden K."/>
            <person name="Makela M.R."/>
            <person name="Grigoriev I."/>
            <person name="Riley R."/>
        </authorList>
    </citation>
    <scope>NUCLEOTIDE SEQUENCE [LARGE SCALE GENOMIC DNA]</scope>
    <source>
        <strain evidence="8 9">FBCC195</strain>
    </source>
</reference>
<protein>
    <recommendedName>
        <fullName evidence="7">Major facilitator superfamily (MFS) profile domain-containing protein</fullName>
    </recommendedName>
</protein>
<comment type="subcellular location">
    <subcellularLocation>
        <location evidence="1">Membrane</location>
        <topology evidence="1">Multi-pass membrane protein</topology>
    </subcellularLocation>
</comment>
<dbReference type="Gene3D" id="1.20.1250.20">
    <property type="entry name" value="MFS general substrate transporter like domains"/>
    <property type="match status" value="1"/>
</dbReference>
<feature type="transmembrane region" description="Helical" evidence="6">
    <location>
        <begin position="161"/>
        <end position="184"/>
    </location>
</feature>
<feature type="domain" description="Major facilitator superfamily (MFS) profile" evidence="7">
    <location>
        <begin position="15"/>
        <end position="246"/>
    </location>
</feature>
<evidence type="ECO:0000259" key="7">
    <source>
        <dbReference type="PROSITE" id="PS50850"/>
    </source>
</evidence>
<dbReference type="Pfam" id="PF07690">
    <property type="entry name" value="MFS_1"/>
    <property type="match status" value="2"/>
</dbReference>
<keyword evidence="9" id="KW-1185">Reference proteome</keyword>
<evidence type="ECO:0000313" key="9">
    <source>
        <dbReference type="Proteomes" id="UP000186601"/>
    </source>
</evidence>
<proteinExistence type="predicted"/>
<evidence type="ECO:0000256" key="1">
    <source>
        <dbReference type="ARBA" id="ARBA00004141"/>
    </source>
</evidence>
<feature type="transmembrane region" description="Helical" evidence="6">
    <location>
        <begin position="52"/>
        <end position="68"/>
    </location>
</feature>
<gene>
    <name evidence="8" type="ORF">PHLCEN_2v9068</name>
</gene>
<feature type="transmembrane region" description="Helical" evidence="6">
    <location>
        <begin position="191"/>
        <end position="211"/>
    </location>
</feature>
<accession>A0A2R6NRW1</accession>
<dbReference type="InterPro" id="IPR011701">
    <property type="entry name" value="MFS"/>
</dbReference>
<dbReference type="PANTHER" id="PTHR42718">
    <property type="entry name" value="MAJOR FACILITATOR SUPERFAMILY MULTIDRUG TRANSPORTER MFSC"/>
    <property type="match status" value="1"/>
</dbReference>
<keyword evidence="3 6" id="KW-0812">Transmembrane</keyword>
<evidence type="ECO:0000256" key="4">
    <source>
        <dbReference type="ARBA" id="ARBA00022989"/>
    </source>
</evidence>
<evidence type="ECO:0000256" key="2">
    <source>
        <dbReference type="ARBA" id="ARBA00022448"/>
    </source>
</evidence>
<dbReference type="OrthoDB" id="440755at2759"/>
<feature type="transmembrane region" description="Helical" evidence="6">
    <location>
        <begin position="129"/>
        <end position="149"/>
    </location>
</feature>
<evidence type="ECO:0000256" key="5">
    <source>
        <dbReference type="ARBA" id="ARBA00023136"/>
    </source>
</evidence>
<dbReference type="InterPro" id="IPR036259">
    <property type="entry name" value="MFS_trans_sf"/>
</dbReference>
<dbReference type="PANTHER" id="PTHR42718:SF9">
    <property type="entry name" value="MAJOR FACILITATOR SUPERFAMILY MULTIDRUG TRANSPORTER MFSC"/>
    <property type="match status" value="1"/>
</dbReference>
<dbReference type="GO" id="GO:0016020">
    <property type="term" value="C:membrane"/>
    <property type="evidence" value="ECO:0007669"/>
    <property type="project" value="UniProtKB-SubCell"/>
</dbReference>
<dbReference type="GO" id="GO:0022857">
    <property type="term" value="F:transmembrane transporter activity"/>
    <property type="evidence" value="ECO:0007669"/>
    <property type="project" value="InterPro"/>
</dbReference>
<comment type="caution">
    <text evidence="8">The sequence shown here is derived from an EMBL/GenBank/DDBJ whole genome shotgun (WGS) entry which is preliminary data.</text>
</comment>
<dbReference type="EMBL" id="MLYV02000883">
    <property type="protein sequence ID" value="PSR75588.1"/>
    <property type="molecule type" value="Genomic_DNA"/>
</dbReference>
<evidence type="ECO:0000256" key="3">
    <source>
        <dbReference type="ARBA" id="ARBA00022692"/>
    </source>
</evidence>
<organism evidence="8 9">
    <name type="scientific">Hermanssonia centrifuga</name>
    <dbReference type="NCBI Taxonomy" id="98765"/>
    <lineage>
        <taxon>Eukaryota</taxon>
        <taxon>Fungi</taxon>
        <taxon>Dikarya</taxon>
        <taxon>Basidiomycota</taxon>
        <taxon>Agaricomycotina</taxon>
        <taxon>Agaricomycetes</taxon>
        <taxon>Polyporales</taxon>
        <taxon>Meruliaceae</taxon>
        <taxon>Hermanssonia</taxon>
    </lineage>
</organism>
<dbReference type="STRING" id="98765.A0A2R6NRW1"/>
<dbReference type="InterPro" id="IPR020846">
    <property type="entry name" value="MFS_dom"/>
</dbReference>
<dbReference type="SUPFAM" id="SSF103473">
    <property type="entry name" value="MFS general substrate transporter"/>
    <property type="match status" value="1"/>
</dbReference>
<keyword evidence="4 6" id="KW-1133">Transmembrane helix</keyword>
<name>A0A2R6NRW1_9APHY</name>
<dbReference type="Proteomes" id="UP000186601">
    <property type="component" value="Unassembled WGS sequence"/>
</dbReference>
<dbReference type="AlphaFoldDB" id="A0A2R6NRW1"/>
<keyword evidence="2" id="KW-0813">Transport</keyword>
<evidence type="ECO:0000256" key="6">
    <source>
        <dbReference type="SAM" id="Phobius"/>
    </source>
</evidence>
<dbReference type="PROSITE" id="PS50850">
    <property type="entry name" value="MFS"/>
    <property type="match status" value="1"/>
</dbReference>
<feature type="transmembrane region" description="Helical" evidence="6">
    <location>
        <begin position="80"/>
        <end position="98"/>
    </location>
</feature>
<sequence>MVHSPGPSKTRKHCLLVIFCFVQFLDAFNFSALFSALPRIQEDLKMSDGETTWIISAFQLTFASFLLLSGRLSDLYNPKYTFVIATLGIGVLSVITGFLQSKIPFIICRALAGISEHLYLCINLLSKALITFVLIVGAMTIPSALTLLVKLFPEPYEQSQAIGTFGGSGGIGNVLGLMIGAIFVKCASWRWIFWFLAILSIPIALISAFLLPRQKSSAEDDRDRVSSPLNKLNRLDLAGILLLTRE</sequence>
<evidence type="ECO:0000313" key="8">
    <source>
        <dbReference type="EMBL" id="PSR75588.1"/>
    </source>
</evidence>